<dbReference type="InterPro" id="IPR013486">
    <property type="entry name" value="SpoIID/LytB"/>
</dbReference>
<evidence type="ECO:0000259" key="1">
    <source>
        <dbReference type="Pfam" id="PF08486"/>
    </source>
</evidence>
<keyword evidence="3" id="KW-1185">Reference proteome</keyword>
<accession>A0AA41YCZ6</accession>
<reference evidence="2" key="1">
    <citation type="submission" date="2022-10" db="EMBL/GenBank/DDBJ databases">
        <title>Gaoshiqiia sediminis gen. nov., sp. nov., isolated from coastal sediment.</title>
        <authorList>
            <person name="Yu W.X."/>
            <person name="Mu D.S."/>
            <person name="Du J.Z."/>
            <person name="Liang Y.Q."/>
        </authorList>
    </citation>
    <scope>NUCLEOTIDE SEQUENCE</scope>
    <source>
        <strain evidence="2">A06</strain>
    </source>
</reference>
<dbReference type="PANTHER" id="PTHR30032">
    <property type="entry name" value="N-ACETYLMURAMOYL-L-ALANINE AMIDASE-RELATED"/>
    <property type="match status" value="1"/>
</dbReference>
<gene>
    <name evidence="2" type="ORF">N2K84_15975</name>
</gene>
<dbReference type="GO" id="GO:0030288">
    <property type="term" value="C:outer membrane-bounded periplasmic space"/>
    <property type="evidence" value="ECO:0007669"/>
    <property type="project" value="TreeGrafter"/>
</dbReference>
<dbReference type="AlphaFoldDB" id="A0AA41YCZ6"/>
<dbReference type="NCBIfam" id="TIGR02669">
    <property type="entry name" value="SpoIID_LytB"/>
    <property type="match status" value="1"/>
</dbReference>
<dbReference type="Pfam" id="PF08486">
    <property type="entry name" value="SpoIID"/>
    <property type="match status" value="1"/>
</dbReference>
<evidence type="ECO:0000313" key="3">
    <source>
        <dbReference type="Proteomes" id="UP001163821"/>
    </source>
</evidence>
<organism evidence="2 3">
    <name type="scientific">Gaoshiqia sediminis</name>
    <dbReference type="NCBI Taxonomy" id="2986998"/>
    <lineage>
        <taxon>Bacteria</taxon>
        <taxon>Pseudomonadati</taxon>
        <taxon>Bacteroidota</taxon>
        <taxon>Bacteroidia</taxon>
        <taxon>Marinilabiliales</taxon>
        <taxon>Prolixibacteraceae</taxon>
        <taxon>Gaoshiqia</taxon>
    </lineage>
</organism>
<dbReference type="InterPro" id="IPR013693">
    <property type="entry name" value="SpoIID/LytB_N"/>
</dbReference>
<dbReference type="Proteomes" id="UP001163821">
    <property type="component" value="Unassembled WGS sequence"/>
</dbReference>
<sequence length="459" mass="51702">MNSEISDTRTNETEKFTQPNIQVGIMAGTEISIELQGKYTVDGIQPPANLEASIVDHWIVLRSGQHVFAEGEEFLFLTPAPDCSFLLKGVTIGIDFHWEQKQDLQFRGSLKLMVEDGKVRAINIVPLEEYLRSVISSEMSATSSPELLKAHAVISRSWLLAQLAKSKKLKKEQPVYQTTQQSEGELIRWYDREDHALFDVCADDHCQRYQGITKIISDKANAAIDATFGEVLMSRHEICDTRFSKCCGGISENFENVWEPVLHSYLTHVADAEQDTAAGIDLRQENQADAWIRSSPPAFCNTTDQQVLAQVLPDFDQATSDFYRWQVSYTQKELSALIRKKTGIDFGQIISLEPMERGYSGRLIRLKITGTLKTMIIGKELEIRRALSESHLYSSAFVVDQLDEQEGIPQQFVLTGAGWGHGVGLCQIGAAMMGEKGYSYEQILKHYFRGAELKKRYAE</sequence>
<dbReference type="EMBL" id="JAPAAF010000031">
    <property type="protein sequence ID" value="MCW0484240.1"/>
    <property type="molecule type" value="Genomic_DNA"/>
</dbReference>
<dbReference type="PANTHER" id="PTHR30032:SF4">
    <property type="entry name" value="AMIDASE ENHANCER"/>
    <property type="match status" value="1"/>
</dbReference>
<evidence type="ECO:0000313" key="2">
    <source>
        <dbReference type="EMBL" id="MCW0484240.1"/>
    </source>
</evidence>
<protein>
    <submittedName>
        <fullName evidence="2">SpoIID/LytB domain-containing protein</fullName>
    </submittedName>
</protein>
<dbReference type="GO" id="GO:0030435">
    <property type="term" value="P:sporulation resulting in formation of a cellular spore"/>
    <property type="evidence" value="ECO:0007669"/>
    <property type="project" value="InterPro"/>
</dbReference>
<proteinExistence type="predicted"/>
<dbReference type="InterPro" id="IPR051922">
    <property type="entry name" value="Bact_Sporulation_Assoc"/>
</dbReference>
<name>A0AA41YCZ6_9BACT</name>
<comment type="caution">
    <text evidence="2">The sequence shown here is derived from an EMBL/GenBank/DDBJ whole genome shotgun (WGS) entry which is preliminary data.</text>
</comment>
<feature type="domain" description="Sporulation stage II protein D amidase enhancer LytB N-terminal" evidence="1">
    <location>
        <begin position="116"/>
        <end position="233"/>
    </location>
</feature>
<dbReference type="RefSeq" id="WP_282592833.1">
    <property type="nucleotide sequence ID" value="NZ_JAPAAF010000031.1"/>
</dbReference>